<accession>S4P1T5</accession>
<organism evidence="1">
    <name type="scientific">Pararge aegeria</name>
    <name type="common">speckled wood butterfly</name>
    <dbReference type="NCBI Taxonomy" id="116150"/>
    <lineage>
        <taxon>Eukaryota</taxon>
        <taxon>Metazoa</taxon>
        <taxon>Ecdysozoa</taxon>
        <taxon>Arthropoda</taxon>
        <taxon>Hexapoda</taxon>
        <taxon>Insecta</taxon>
        <taxon>Pterygota</taxon>
        <taxon>Neoptera</taxon>
        <taxon>Endopterygota</taxon>
        <taxon>Lepidoptera</taxon>
        <taxon>Glossata</taxon>
        <taxon>Ditrysia</taxon>
        <taxon>Papilionoidea</taxon>
        <taxon>Nymphalidae</taxon>
        <taxon>Satyrinae</taxon>
        <taxon>Satyrini</taxon>
        <taxon>Parargina</taxon>
        <taxon>Pararge</taxon>
    </lineage>
</organism>
<dbReference type="EMBL" id="GAIX01010312">
    <property type="protein sequence ID" value="JAA82248.1"/>
    <property type="molecule type" value="Transcribed_RNA"/>
</dbReference>
<evidence type="ECO:0000313" key="1">
    <source>
        <dbReference type="EMBL" id="JAA82248.1"/>
    </source>
</evidence>
<reference evidence="1" key="1">
    <citation type="journal article" date="2013" name="BMC Genomics">
        <title>Unscrambling butterfly oogenesis.</title>
        <authorList>
            <person name="Carter J.M."/>
            <person name="Baker S.C."/>
            <person name="Pink R."/>
            <person name="Carter D.R."/>
            <person name="Collins A."/>
            <person name="Tomlin J."/>
            <person name="Gibbs M."/>
            <person name="Breuker C.J."/>
        </authorList>
    </citation>
    <scope>NUCLEOTIDE SEQUENCE</scope>
    <source>
        <tissue evidence="1">Ovary</tissue>
    </source>
</reference>
<reference evidence="1" key="2">
    <citation type="submission" date="2013-05" db="EMBL/GenBank/DDBJ databases">
        <authorList>
            <person name="Carter J.-M."/>
            <person name="Baker S.C."/>
            <person name="Pink R."/>
            <person name="Carter D.R.F."/>
            <person name="Collins A."/>
            <person name="Tomlin J."/>
            <person name="Gibbs M."/>
            <person name="Breuker C.J."/>
        </authorList>
    </citation>
    <scope>NUCLEOTIDE SEQUENCE</scope>
    <source>
        <tissue evidence="1">Ovary</tissue>
    </source>
</reference>
<feature type="non-terminal residue" evidence="1">
    <location>
        <position position="68"/>
    </location>
</feature>
<protein>
    <submittedName>
        <fullName evidence="1">Uncharacterized protein</fullName>
    </submittedName>
</protein>
<dbReference type="AlphaFoldDB" id="S4P1T5"/>
<proteinExistence type="predicted"/>
<name>S4P1T5_9NEOP</name>
<sequence length="68" mass="7774">MTTTKSMSWKAMDILQHPHCVMSKVRPITSLAQTSGSSDWSYEWTPRFVCLKCIGRSSIVDEARLKVR</sequence>